<organism evidence="1">
    <name type="scientific">Henneguya salminicola</name>
    <name type="common">Myxosporean</name>
    <dbReference type="NCBI Taxonomy" id="69463"/>
    <lineage>
        <taxon>Eukaryota</taxon>
        <taxon>Metazoa</taxon>
        <taxon>Cnidaria</taxon>
        <taxon>Myxozoa</taxon>
        <taxon>Myxosporea</taxon>
        <taxon>Bivalvulida</taxon>
        <taxon>Platysporina</taxon>
        <taxon>Myxobolidae</taxon>
        <taxon>Henneguya</taxon>
    </lineage>
</organism>
<evidence type="ECO:0000313" key="1">
    <source>
        <dbReference type="EMBL" id="NDJ92594.1"/>
    </source>
</evidence>
<dbReference type="EMBL" id="GHBP01001084">
    <property type="protein sequence ID" value="NDJ92594.1"/>
    <property type="molecule type" value="Transcribed_RNA"/>
</dbReference>
<accession>A0A6G3MF34</accession>
<dbReference type="PANTHER" id="PTHR15859:SF1">
    <property type="entry name" value="BTB DOMAIN-CONTAINING PROTEIN"/>
    <property type="match status" value="1"/>
</dbReference>
<protein>
    <submittedName>
        <fullName evidence="1">SH3KBP1-binding protein 1 (Trinotate prediction)</fullName>
    </submittedName>
</protein>
<dbReference type="Gene3D" id="2.130.10.10">
    <property type="entry name" value="YVTN repeat-like/Quinoprotein amine dehydrogenase"/>
    <property type="match status" value="1"/>
</dbReference>
<proteinExistence type="predicted"/>
<reference evidence="1" key="1">
    <citation type="submission" date="2018-11" db="EMBL/GenBank/DDBJ databases">
        <title>Henneguya salminicola genome and transcriptome.</title>
        <authorList>
            <person name="Yahalomi D."/>
            <person name="Atkinson S.D."/>
            <person name="Neuhof M."/>
            <person name="Chang E.S."/>
            <person name="Philippe H."/>
            <person name="Cartwright P."/>
            <person name="Bartholomew J.L."/>
            <person name="Huchon D."/>
        </authorList>
    </citation>
    <scope>NUCLEOTIDE SEQUENCE</scope>
    <source>
        <strain evidence="1">Hz1</strain>
        <tissue evidence="1">Whole</tissue>
    </source>
</reference>
<dbReference type="SUPFAM" id="SSF50978">
    <property type="entry name" value="WD40 repeat-like"/>
    <property type="match status" value="1"/>
</dbReference>
<dbReference type="AlphaFoldDB" id="A0A6G3MF34"/>
<name>A0A6G3MF34_HENSL</name>
<dbReference type="InterPro" id="IPR036322">
    <property type="entry name" value="WD40_repeat_dom_sf"/>
</dbReference>
<dbReference type="InterPro" id="IPR047876">
    <property type="entry name" value="SHKBP1/KCTD3"/>
</dbReference>
<dbReference type="PANTHER" id="PTHR15859">
    <property type="entry name" value="SETA BINDING PROTEIN 1"/>
    <property type="match status" value="1"/>
</dbReference>
<sequence length="290" mass="33301">MIHCIKKLLAFTNDLEILLYDVSKDDVCMNISRISMPQTINYLIFTPSQLFAMSKKGRISCWNSLTQKWLVQEILPFSCCDIYQNLLILAFENGAIKSTDLAKFPHKINEQDILITDVYMAPHSDKITAISVYTRVQYHIKDDNMRHWLELAYGTSSGSVYVIGHHPETFGSSLRVFYSLHAHTMPIIKVQLCEKYLFTVCENHFHVRTWALSRFRDMLNTQPGPTIVSSFNVADTTSCFGDFLGEGRYKGPYIPGDDQCFFVEHIQPNDTEIKIRSAVTGKLYKLTIIF</sequence>
<dbReference type="InterPro" id="IPR015943">
    <property type="entry name" value="WD40/YVTN_repeat-like_dom_sf"/>
</dbReference>